<dbReference type="Pfam" id="PF20251">
    <property type="entry name" value="Big_14"/>
    <property type="match status" value="1"/>
</dbReference>
<keyword evidence="4" id="KW-1185">Reference proteome</keyword>
<gene>
    <name evidence="3" type="ORF">ACFSDB_14620</name>
</gene>
<name>A0ABW4QKI6_9BACL</name>
<evidence type="ECO:0000256" key="1">
    <source>
        <dbReference type="SAM" id="SignalP"/>
    </source>
</evidence>
<reference evidence="4" key="1">
    <citation type="journal article" date="2019" name="Int. J. Syst. Evol. Microbiol.">
        <title>The Global Catalogue of Microorganisms (GCM) 10K type strain sequencing project: providing services to taxonomists for standard genome sequencing and annotation.</title>
        <authorList>
            <consortium name="The Broad Institute Genomics Platform"/>
            <consortium name="The Broad Institute Genome Sequencing Center for Infectious Disease"/>
            <person name="Wu L."/>
            <person name="Ma J."/>
        </authorList>
    </citation>
    <scope>NUCLEOTIDE SEQUENCE [LARGE SCALE GENOMIC DNA]</scope>
    <source>
        <strain evidence="4">CGMCC 1.15475</strain>
    </source>
</reference>
<dbReference type="Proteomes" id="UP001597273">
    <property type="component" value="Unassembled WGS sequence"/>
</dbReference>
<feature type="domain" description="Bacterial Ig-like" evidence="2">
    <location>
        <begin position="38"/>
        <end position="145"/>
    </location>
</feature>
<feature type="signal peptide" evidence="1">
    <location>
        <begin position="1"/>
        <end position="19"/>
    </location>
</feature>
<evidence type="ECO:0000259" key="2">
    <source>
        <dbReference type="Pfam" id="PF20251"/>
    </source>
</evidence>
<protein>
    <submittedName>
        <fullName evidence="3">Immunoglobulin-like domain-containing protein</fullName>
    </submittedName>
</protein>
<sequence length="156" mass="17442">MIRIGTVFLLLILAGCSNAGPAALDHPSPDQKLFQARDGLSIDLAEDVFEHPPDRLEILMENKSPKNVGYGEYVYIEVKQEGEWFALIHSDAVFLKDPSMKDFGMELESFEQTVQHFSIAALGITLPPGEYRLVKTFLSLEEPVQETSLAVSFRVE</sequence>
<evidence type="ECO:0000313" key="4">
    <source>
        <dbReference type="Proteomes" id="UP001597273"/>
    </source>
</evidence>
<comment type="caution">
    <text evidence="3">The sequence shown here is derived from an EMBL/GenBank/DDBJ whole genome shotgun (WGS) entry which is preliminary data.</text>
</comment>
<proteinExistence type="predicted"/>
<dbReference type="EMBL" id="JBHUFW010000011">
    <property type="protein sequence ID" value="MFD1864142.1"/>
    <property type="molecule type" value="Genomic_DNA"/>
</dbReference>
<keyword evidence="1" id="KW-0732">Signal</keyword>
<organism evidence="3 4">
    <name type="scientific">Planococcus chinensis</name>
    <dbReference type="NCBI Taxonomy" id="272917"/>
    <lineage>
        <taxon>Bacteria</taxon>
        <taxon>Bacillati</taxon>
        <taxon>Bacillota</taxon>
        <taxon>Bacilli</taxon>
        <taxon>Bacillales</taxon>
        <taxon>Caryophanaceae</taxon>
        <taxon>Planococcus</taxon>
    </lineage>
</organism>
<dbReference type="InterPro" id="IPR046878">
    <property type="entry name" value="Big_14"/>
</dbReference>
<evidence type="ECO:0000313" key="3">
    <source>
        <dbReference type="EMBL" id="MFD1864142.1"/>
    </source>
</evidence>
<accession>A0ABW4QKI6</accession>
<dbReference type="RefSeq" id="WP_204890524.1">
    <property type="nucleotide sequence ID" value="NZ_JBHUFW010000011.1"/>
</dbReference>
<dbReference type="PROSITE" id="PS51257">
    <property type="entry name" value="PROKAR_LIPOPROTEIN"/>
    <property type="match status" value="1"/>
</dbReference>
<feature type="chain" id="PRO_5046479806" evidence="1">
    <location>
        <begin position="20"/>
        <end position="156"/>
    </location>
</feature>